<comment type="caution">
    <text evidence="2">The sequence shown here is derived from an EMBL/GenBank/DDBJ whole genome shotgun (WGS) entry which is preliminary data.</text>
</comment>
<gene>
    <name evidence="2" type="ORF">RRG08_058620</name>
</gene>
<organism evidence="2 3">
    <name type="scientific">Elysia crispata</name>
    <name type="common">lettuce slug</name>
    <dbReference type="NCBI Taxonomy" id="231223"/>
    <lineage>
        <taxon>Eukaryota</taxon>
        <taxon>Metazoa</taxon>
        <taxon>Spiralia</taxon>
        <taxon>Lophotrochozoa</taxon>
        <taxon>Mollusca</taxon>
        <taxon>Gastropoda</taxon>
        <taxon>Heterobranchia</taxon>
        <taxon>Euthyneura</taxon>
        <taxon>Panpulmonata</taxon>
        <taxon>Sacoglossa</taxon>
        <taxon>Placobranchoidea</taxon>
        <taxon>Plakobranchidae</taxon>
        <taxon>Elysia</taxon>
    </lineage>
</organism>
<proteinExistence type="predicted"/>
<dbReference type="EMBL" id="JAWDGP010004969">
    <property type="protein sequence ID" value="KAK3760622.1"/>
    <property type="molecule type" value="Genomic_DNA"/>
</dbReference>
<evidence type="ECO:0000256" key="1">
    <source>
        <dbReference type="SAM" id="MobiDB-lite"/>
    </source>
</evidence>
<feature type="region of interest" description="Disordered" evidence="1">
    <location>
        <begin position="1"/>
        <end position="29"/>
    </location>
</feature>
<accession>A0AAE1D7W9</accession>
<dbReference type="AlphaFoldDB" id="A0AAE1D7W9"/>
<reference evidence="2" key="1">
    <citation type="journal article" date="2023" name="G3 (Bethesda)">
        <title>A reference genome for the long-term kleptoplast-retaining sea slug Elysia crispata morphotype clarki.</title>
        <authorList>
            <person name="Eastman K.E."/>
            <person name="Pendleton A.L."/>
            <person name="Shaikh M.A."/>
            <person name="Suttiyut T."/>
            <person name="Ogas R."/>
            <person name="Tomko P."/>
            <person name="Gavelis G."/>
            <person name="Widhalm J.R."/>
            <person name="Wisecaver J.H."/>
        </authorList>
    </citation>
    <scope>NUCLEOTIDE SEQUENCE</scope>
    <source>
        <strain evidence="2">ECLA1</strain>
    </source>
</reference>
<keyword evidence="3" id="KW-1185">Reference proteome</keyword>
<sequence length="243" mass="27026">MQYEGKQAENCSYGGRAAERLGPSRDGFQVPHSRREVLVPARLSATASRALASARRAGAEPWDRWLRPPSHSALEPTPCIPYTAAIHPPTWHVEPTPCIPYTAAIHPPIWHVEPTPCIPHTAAIHTPTWHVEPTPCIPYTAAIHTPTWHVEPTPWPQCSLRRPDNSGPEQTSKVFPDTNRRTRCPHTDTSTLSGQRVALDDPVLRAEGEVICGQFLELDDHWNSVIKGSTVKTEITKRIGQRP</sequence>
<feature type="region of interest" description="Disordered" evidence="1">
    <location>
        <begin position="160"/>
        <end position="193"/>
    </location>
</feature>
<evidence type="ECO:0000313" key="2">
    <source>
        <dbReference type="EMBL" id="KAK3760622.1"/>
    </source>
</evidence>
<dbReference type="Proteomes" id="UP001283361">
    <property type="component" value="Unassembled WGS sequence"/>
</dbReference>
<evidence type="ECO:0000313" key="3">
    <source>
        <dbReference type="Proteomes" id="UP001283361"/>
    </source>
</evidence>
<protein>
    <submittedName>
        <fullName evidence="2">Uncharacterized protein</fullName>
    </submittedName>
</protein>
<name>A0AAE1D7W9_9GAST</name>